<dbReference type="GO" id="GO:0006508">
    <property type="term" value="P:proteolysis"/>
    <property type="evidence" value="ECO:0007669"/>
    <property type="project" value="UniProtKB-KW"/>
</dbReference>
<dbReference type="PANTHER" id="PTHR31817">
    <property type="match status" value="1"/>
</dbReference>
<dbReference type="SMART" id="SM01154">
    <property type="entry name" value="DUF1704"/>
    <property type="match status" value="1"/>
</dbReference>
<dbReference type="GO" id="GO:0080164">
    <property type="term" value="P:regulation of nitric oxide metabolic process"/>
    <property type="evidence" value="ECO:0007669"/>
    <property type="project" value="TreeGrafter"/>
</dbReference>
<gene>
    <name evidence="5" type="ORF">HON47_04965</name>
</gene>
<dbReference type="EMBL" id="JABJNZ010000062">
    <property type="protein sequence ID" value="MBT4870901.1"/>
    <property type="molecule type" value="Genomic_DNA"/>
</dbReference>
<dbReference type="GO" id="GO:0008237">
    <property type="term" value="F:metallopeptidase activity"/>
    <property type="evidence" value="ECO:0007669"/>
    <property type="project" value="UniProtKB-KW"/>
</dbReference>
<dbReference type="PANTHER" id="PTHR31817:SF0">
    <property type="entry name" value="CHROMOSOME UNDETERMINED SCAFFOLD_67, WHOLE GENOME SHOTGUN SEQUENCE"/>
    <property type="match status" value="1"/>
</dbReference>
<reference evidence="5" key="1">
    <citation type="journal article" date="2021" name="ISME J.">
        <title>Mercury methylation by metabolically versatile and cosmopolitan marine bacteria.</title>
        <authorList>
            <person name="Lin H."/>
            <person name="Ascher D.B."/>
            <person name="Myung Y."/>
            <person name="Lamborg C.H."/>
            <person name="Hallam S.J."/>
            <person name="Gionfriddo C.M."/>
            <person name="Holt K.E."/>
            <person name="Moreau J.W."/>
        </authorList>
    </citation>
    <scope>NUCLEOTIDE SEQUENCE</scope>
    <source>
        <strain evidence="5">SI075_bin30</strain>
    </source>
</reference>
<evidence type="ECO:0000313" key="6">
    <source>
        <dbReference type="Proteomes" id="UP000722459"/>
    </source>
</evidence>
<name>A0A8T5GFY9_9ARCH</name>
<comment type="cofactor">
    <cofactor evidence="1">
        <name>Zn(2+)</name>
        <dbReference type="ChEBI" id="CHEBI:29105"/>
    </cofactor>
</comment>
<evidence type="ECO:0000256" key="4">
    <source>
        <dbReference type="ARBA" id="ARBA00023049"/>
    </source>
</evidence>
<proteinExistence type="predicted"/>
<keyword evidence="3" id="KW-0378">Hydrolase</keyword>
<evidence type="ECO:0000256" key="2">
    <source>
        <dbReference type="ARBA" id="ARBA00022670"/>
    </source>
</evidence>
<organism evidence="5 6">
    <name type="scientific">Candidatus Iainarchaeum sp</name>
    <dbReference type="NCBI Taxonomy" id="3101447"/>
    <lineage>
        <taxon>Archaea</taxon>
        <taxon>Candidatus Iainarchaeota</taxon>
        <taxon>Candidatus Iainarchaeia</taxon>
        <taxon>Candidatus Iainarchaeales</taxon>
        <taxon>Candidatus Iainarchaeaceae</taxon>
        <taxon>Candidatus Iainarchaeum</taxon>
    </lineage>
</organism>
<evidence type="ECO:0000313" key="5">
    <source>
        <dbReference type="EMBL" id="MBT4870901.1"/>
    </source>
</evidence>
<dbReference type="Pfam" id="PF08014">
    <property type="entry name" value="MATCAP"/>
    <property type="match status" value="1"/>
</dbReference>
<dbReference type="AlphaFoldDB" id="A0A8T5GFY9"/>
<keyword evidence="2" id="KW-0645">Protease</keyword>
<accession>A0A8T5GFY9</accession>
<dbReference type="Proteomes" id="UP000722459">
    <property type="component" value="Unassembled WGS sequence"/>
</dbReference>
<dbReference type="InterPro" id="IPR012548">
    <property type="entry name" value="MATCAP"/>
</dbReference>
<evidence type="ECO:0000256" key="1">
    <source>
        <dbReference type="ARBA" id="ARBA00001947"/>
    </source>
</evidence>
<evidence type="ECO:0000256" key="3">
    <source>
        <dbReference type="ARBA" id="ARBA00022801"/>
    </source>
</evidence>
<protein>
    <submittedName>
        <fullName evidence="5">DUF1704 domain-containing protein</fullName>
    </submittedName>
</protein>
<sequence>MSFLDGNKFPDYMLLDQKVCQLASATETNILNHINPLNAEEEKKRFLQKHALGDEYNPRFAYAPRNPLYSYFSISPSFETHKKELNELLEDLGRDSLGLIFEKKILDLFERMELIKSIGTPNFSNNSGEYYGKVDRKTLKFAKELLSKKPKKEGNKVTFKKAKSMIDSFIKKKKLPYKVVQRESGGSKFSVNIRTKEIFINKDVQLTDSMVKRLIAHEIEGHAYRYENGLLQPYSIFARGLSKEGLETDEGLAITVEQKEKLNVDAQLREYAGRVLAVDIASRKNFYETFNALSDYFPKEDAFTITLRVKRGLHKQSEPGAFTKDALYLKGFLAVSKFLEEHSMIELYYGRYSVYDAPLVMDVDGLIKPKHLPECDF</sequence>
<comment type="caution">
    <text evidence="5">The sequence shown here is derived from an EMBL/GenBank/DDBJ whole genome shotgun (WGS) entry which is preliminary data.</text>
</comment>
<keyword evidence="4" id="KW-0482">Metalloprotease</keyword>